<dbReference type="RefSeq" id="XP_033666926.1">
    <property type="nucleotide sequence ID" value="XM_033806936.1"/>
</dbReference>
<reference evidence="2" key="1">
    <citation type="journal article" date="2020" name="Stud. Mycol.">
        <title>101 Dothideomycetes genomes: a test case for predicting lifestyles and emergence of pathogens.</title>
        <authorList>
            <person name="Haridas S."/>
            <person name="Albert R."/>
            <person name="Binder M."/>
            <person name="Bloem J."/>
            <person name="Labutti K."/>
            <person name="Salamov A."/>
            <person name="Andreopoulos B."/>
            <person name="Baker S."/>
            <person name="Barry K."/>
            <person name="Bills G."/>
            <person name="Bluhm B."/>
            <person name="Cannon C."/>
            <person name="Castanera R."/>
            <person name="Culley D."/>
            <person name="Daum C."/>
            <person name="Ezra D."/>
            <person name="Gonzalez J."/>
            <person name="Henrissat B."/>
            <person name="Kuo A."/>
            <person name="Liang C."/>
            <person name="Lipzen A."/>
            <person name="Lutzoni F."/>
            <person name="Magnuson J."/>
            <person name="Mondo S."/>
            <person name="Nolan M."/>
            <person name="Ohm R."/>
            <person name="Pangilinan J."/>
            <person name="Park H.-J."/>
            <person name="Ramirez L."/>
            <person name="Alfaro M."/>
            <person name="Sun H."/>
            <person name="Tritt A."/>
            <person name="Yoshinaga Y."/>
            <person name="Zwiers L.-H."/>
            <person name="Turgeon B."/>
            <person name="Goodwin S."/>
            <person name="Spatafora J."/>
            <person name="Crous P."/>
            <person name="Grigoriev I."/>
        </authorList>
    </citation>
    <scope>NUCLEOTIDE SEQUENCE</scope>
    <source>
        <strain evidence="2">ATCC 36951</strain>
    </source>
</reference>
<dbReference type="InterPro" id="IPR029063">
    <property type="entry name" value="SAM-dependent_MTases_sf"/>
</dbReference>
<name>A0A6A6CFM6_ZASCE</name>
<dbReference type="EMBL" id="ML993598">
    <property type="protein sequence ID" value="KAF2166037.1"/>
    <property type="molecule type" value="Genomic_DNA"/>
</dbReference>
<organism evidence="2 3">
    <name type="scientific">Zasmidium cellare ATCC 36951</name>
    <dbReference type="NCBI Taxonomy" id="1080233"/>
    <lineage>
        <taxon>Eukaryota</taxon>
        <taxon>Fungi</taxon>
        <taxon>Dikarya</taxon>
        <taxon>Ascomycota</taxon>
        <taxon>Pezizomycotina</taxon>
        <taxon>Dothideomycetes</taxon>
        <taxon>Dothideomycetidae</taxon>
        <taxon>Mycosphaerellales</taxon>
        <taxon>Mycosphaerellaceae</taxon>
        <taxon>Zasmidium</taxon>
    </lineage>
</organism>
<evidence type="ECO:0008006" key="4">
    <source>
        <dbReference type="Google" id="ProtNLM"/>
    </source>
</evidence>
<evidence type="ECO:0000256" key="1">
    <source>
        <dbReference type="SAM" id="MobiDB-lite"/>
    </source>
</evidence>
<dbReference type="OrthoDB" id="10017101at2759"/>
<keyword evidence="3" id="KW-1185">Reference proteome</keyword>
<dbReference type="SUPFAM" id="SSF53335">
    <property type="entry name" value="S-adenosyl-L-methionine-dependent methyltransferases"/>
    <property type="match status" value="1"/>
</dbReference>
<proteinExistence type="predicted"/>
<sequence>MRCHQRTNAERTHTSTTEEPAKDLGHRMWNWASDEHPGEDVSQRNHHWSRYVARPRPPPKPDNVIYILGEFNELMKNGHELLEPGTFDLVYQKMLVMGVTSRPQHLQLVKSFLKPGGYFESQEMDFWKIYDKNNKLVSQDWKFLEVSLRAPAEQGINLKAGEILPGHLEEARFEDVEQKRFPMAFQTGWRERPETETMAKYLNWACRPWWYRYFEKGAREGEDADALSKDFQSKVLDGEIGLHGHVVVTLGRKF</sequence>
<protein>
    <recommendedName>
        <fullName evidence="4">Methyltransferase type 11 domain-containing protein</fullName>
    </recommendedName>
</protein>
<dbReference type="Gene3D" id="3.40.50.150">
    <property type="entry name" value="Vaccinia Virus protein VP39"/>
    <property type="match status" value="1"/>
</dbReference>
<evidence type="ECO:0000313" key="2">
    <source>
        <dbReference type="EMBL" id="KAF2166037.1"/>
    </source>
</evidence>
<feature type="region of interest" description="Disordered" evidence="1">
    <location>
        <begin position="1"/>
        <end position="24"/>
    </location>
</feature>
<dbReference type="Proteomes" id="UP000799537">
    <property type="component" value="Unassembled WGS sequence"/>
</dbReference>
<accession>A0A6A6CFM6</accession>
<evidence type="ECO:0000313" key="3">
    <source>
        <dbReference type="Proteomes" id="UP000799537"/>
    </source>
</evidence>
<dbReference type="AlphaFoldDB" id="A0A6A6CFM6"/>
<gene>
    <name evidence="2" type="ORF">M409DRAFT_23764</name>
</gene>
<dbReference type="GeneID" id="54560208"/>